<comment type="cofactor">
    <cofactor evidence="1 6">
        <name>FAD</name>
        <dbReference type="ChEBI" id="CHEBI:57692"/>
    </cofactor>
</comment>
<dbReference type="SUPFAM" id="SSF51971">
    <property type="entry name" value="Nucleotide-binding domain"/>
    <property type="match status" value="1"/>
</dbReference>
<dbReference type="OrthoDB" id="409956at2759"/>
<reference evidence="9 10" key="1">
    <citation type="journal article" date="2013" name="BMC Genomics">
        <title>Genomics-driven discovery of the pneumocandin biosynthetic gene cluster in the fungus Glarea lozoyensis.</title>
        <authorList>
            <person name="Chen L."/>
            <person name="Yue Q."/>
            <person name="Zhang X."/>
            <person name="Xiang M."/>
            <person name="Wang C."/>
            <person name="Li S."/>
            <person name="Che Y."/>
            <person name="Ortiz-Lopez F.J."/>
            <person name="Bills G.F."/>
            <person name="Liu X."/>
            <person name="An Z."/>
        </authorList>
    </citation>
    <scope>NUCLEOTIDE SEQUENCE [LARGE SCALE GENOMIC DNA]</scope>
    <source>
        <strain evidence="10">ATCC 20868 / MF5171</strain>
    </source>
</reference>
<keyword evidence="7" id="KW-0472">Membrane</keyword>
<evidence type="ECO:0000256" key="6">
    <source>
        <dbReference type="PIRSR" id="PIRSR000189-1"/>
    </source>
</evidence>
<protein>
    <submittedName>
        <fullName evidence="9">Nucleotide-binding protein</fullName>
    </submittedName>
</protein>
<dbReference type="HOGENOM" id="CLU_034311_1_0_1"/>
<dbReference type="GO" id="GO:0019478">
    <property type="term" value="P:D-amino acid catabolic process"/>
    <property type="evidence" value="ECO:0007669"/>
    <property type="project" value="TreeGrafter"/>
</dbReference>
<organism evidence="9 10">
    <name type="scientific">Glarea lozoyensis (strain ATCC 20868 / MF5171)</name>
    <dbReference type="NCBI Taxonomy" id="1116229"/>
    <lineage>
        <taxon>Eukaryota</taxon>
        <taxon>Fungi</taxon>
        <taxon>Dikarya</taxon>
        <taxon>Ascomycota</taxon>
        <taxon>Pezizomycotina</taxon>
        <taxon>Leotiomycetes</taxon>
        <taxon>Helotiales</taxon>
        <taxon>Helotiaceae</taxon>
        <taxon>Glarea</taxon>
    </lineage>
</organism>
<dbReference type="GeneID" id="19471776"/>
<evidence type="ECO:0000256" key="5">
    <source>
        <dbReference type="ARBA" id="ARBA00023002"/>
    </source>
</evidence>
<keyword evidence="10" id="KW-1185">Reference proteome</keyword>
<keyword evidence="3" id="KW-0285">Flavoprotein</keyword>
<evidence type="ECO:0000256" key="1">
    <source>
        <dbReference type="ARBA" id="ARBA00001974"/>
    </source>
</evidence>
<feature type="domain" description="FAD dependent oxidoreductase" evidence="8">
    <location>
        <begin position="35"/>
        <end position="364"/>
    </location>
</feature>
<sequence length="377" mass="41598">MTLKKRTYLSENQIHARIEAQETPSNHSRMAKTNIVIVGAGVSGLTTGLLLAKNPKYSITVIAKHMPGDYDIEYCSPWAGANYTPFSTAGTREARWEKETWTPLADLAEKVPEAGIHFLKSREYVRDKDHNNTRTTNPWFKSFIPDFRVLDTSELPKGIDGGIEYTSICINPALYLPYLLGRCRASRIIVKRSIITHISQAYTLHHTTKPADIVINCTGLSSLTLGGVLDTTMAPIRGQTILVRNEDPMMIGTTGTDIPDELTYVMMRASGGGTILGGCAQKGNWEAEPDLEMAERIMGRVKELDPGFVGEGLDVVRHAVGLRPWREGGVRLEKERVGEGWCVHNYGHAGYGYQTSFACAGDVVKLVKEIVGERSMA</sequence>
<accession>S3DYJ9</accession>
<dbReference type="RefSeq" id="XP_008081708.1">
    <property type="nucleotide sequence ID" value="XM_008083517.1"/>
</dbReference>
<dbReference type="InterPro" id="IPR006076">
    <property type="entry name" value="FAD-dep_OxRdtase"/>
</dbReference>
<dbReference type="InterPro" id="IPR023209">
    <property type="entry name" value="DAO"/>
</dbReference>
<evidence type="ECO:0000313" key="9">
    <source>
        <dbReference type="EMBL" id="EPE31433.1"/>
    </source>
</evidence>
<dbReference type="Proteomes" id="UP000016922">
    <property type="component" value="Unassembled WGS sequence"/>
</dbReference>
<name>S3DYJ9_GLAL2</name>
<dbReference type="PANTHER" id="PTHR11530:SF16">
    <property type="entry name" value="D-AMINO ACID OXIDASE (AFU_ORTHOLOGUE AFUA_5G11290)"/>
    <property type="match status" value="1"/>
</dbReference>
<dbReference type="Gene3D" id="3.30.9.10">
    <property type="entry name" value="D-Amino Acid Oxidase, subunit A, domain 2"/>
    <property type="match status" value="1"/>
</dbReference>
<keyword evidence="4 6" id="KW-0274">FAD</keyword>
<feature type="binding site" evidence="6">
    <location>
        <position position="218"/>
    </location>
    <ligand>
        <name>FAD</name>
        <dbReference type="ChEBI" id="CHEBI:57692"/>
    </ligand>
</feature>
<dbReference type="STRING" id="1116229.S3DYJ9"/>
<dbReference type="Gene3D" id="3.40.50.720">
    <property type="entry name" value="NAD(P)-binding Rossmann-like Domain"/>
    <property type="match status" value="1"/>
</dbReference>
<proteinExistence type="inferred from homology"/>
<comment type="similarity">
    <text evidence="2">Belongs to the DAMOX/DASOX family.</text>
</comment>
<dbReference type="PIRSF" id="PIRSF000189">
    <property type="entry name" value="D-aa_oxidase"/>
    <property type="match status" value="1"/>
</dbReference>
<evidence type="ECO:0000256" key="7">
    <source>
        <dbReference type="SAM" id="Phobius"/>
    </source>
</evidence>
<dbReference type="GO" id="GO:0005737">
    <property type="term" value="C:cytoplasm"/>
    <property type="evidence" value="ECO:0007669"/>
    <property type="project" value="TreeGrafter"/>
</dbReference>
<keyword evidence="5" id="KW-0560">Oxidoreductase</keyword>
<keyword evidence="7" id="KW-0812">Transmembrane</keyword>
<feature type="transmembrane region" description="Helical" evidence="7">
    <location>
        <begin position="35"/>
        <end position="52"/>
    </location>
</feature>
<evidence type="ECO:0000259" key="8">
    <source>
        <dbReference type="Pfam" id="PF01266"/>
    </source>
</evidence>
<evidence type="ECO:0000256" key="3">
    <source>
        <dbReference type="ARBA" id="ARBA00022630"/>
    </source>
</evidence>
<gene>
    <name evidence="9" type="ORF">GLAREA_12736</name>
</gene>
<dbReference type="GO" id="GO:0003884">
    <property type="term" value="F:D-amino-acid oxidase activity"/>
    <property type="evidence" value="ECO:0007669"/>
    <property type="project" value="InterPro"/>
</dbReference>
<dbReference type="AlphaFoldDB" id="S3DYJ9"/>
<dbReference type="GO" id="GO:0071949">
    <property type="term" value="F:FAD binding"/>
    <property type="evidence" value="ECO:0007669"/>
    <property type="project" value="InterPro"/>
</dbReference>
<feature type="binding site" evidence="6">
    <location>
        <position position="350"/>
    </location>
    <ligand>
        <name>D-dopa</name>
        <dbReference type="ChEBI" id="CHEBI:149689"/>
    </ligand>
</feature>
<evidence type="ECO:0000313" key="10">
    <source>
        <dbReference type="Proteomes" id="UP000016922"/>
    </source>
</evidence>
<dbReference type="eggNOG" id="KOG3923">
    <property type="taxonomic scope" value="Eukaryota"/>
</dbReference>
<feature type="binding site" evidence="6">
    <location>
        <position position="323"/>
    </location>
    <ligand>
        <name>D-dopa</name>
        <dbReference type="ChEBI" id="CHEBI:149689"/>
    </ligand>
</feature>
<evidence type="ECO:0000256" key="4">
    <source>
        <dbReference type="ARBA" id="ARBA00022827"/>
    </source>
</evidence>
<dbReference type="EMBL" id="KE145362">
    <property type="protein sequence ID" value="EPE31433.1"/>
    <property type="molecule type" value="Genomic_DNA"/>
</dbReference>
<evidence type="ECO:0000256" key="2">
    <source>
        <dbReference type="ARBA" id="ARBA00006730"/>
    </source>
</evidence>
<dbReference type="SUPFAM" id="SSF54373">
    <property type="entry name" value="FAD-linked reductases, C-terminal domain"/>
    <property type="match status" value="1"/>
</dbReference>
<dbReference type="KEGG" id="glz:GLAREA_12736"/>
<keyword evidence="7" id="KW-1133">Transmembrane helix</keyword>
<dbReference type="PANTHER" id="PTHR11530">
    <property type="entry name" value="D-AMINO ACID OXIDASE"/>
    <property type="match status" value="1"/>
</dbReference>
<dbReference type="Pfam" id="PF01266">
    <property type="entry name" value="DAO"/>
    <property type="match status" value="1"/>
</dbReference>
<dbReference type="OMA" id="WERRTWI"/>